<organism evidence="13 14">
    <name type="scientific">Biomphalaria pfeifferi</name>
    <name type="common">Bloodfluke planorb</name>
    <name type="synonym">Freshwater snail</name>
    <dbReference type="NCBI Taxonomy" id="112525"/>
    <lineage>
        <taxon>Eukaryota</taxon>
        <taxon>Metazoa</taxon>
        <taxon>Spiralia</taxon>
        <taxon>Lophotrochozoa</taxon>
        <taxon>Mollusca</taxon>
        <taxon>Gastropoda</taxon>
        <taxon>Heterobranchia</taxon>
        <taxon>Euthyneura</taxon>
        <taxon>Panpulmonata</taxon>
        <taxon>Hygrophila</taxon>
        <taxon>Lymnaeoidea</taxon>
        <taxon>Planorbidae</taxon>
        <taxon>Biomphalaria</taxon>
    </lineage>
</organism>
<feature type="domain" description="Adenosine deaminase" evidence="11">
    <location>
        <begin position="195"/>
        <end position="496"/>
    </location>
</feature>
<evidence type="ECO:0000256" key="6">
    <source>
        <dbReference type="ARBA" id="ARBA00022723"/>
    </source>
</evidence>
<evidence type="ECO:0000256" key="4">
    <source>
        <dbReference type="ARBA" id="ARBA00012784"/>
    </source>
</evidence>
<dbReference type="Proteomes" id="UP001233172">
    <property type="component" value="Unassembled WGS sequence"/>
</dbReference>
<comment type="caution">
    <text evidence="13">The sequence shown here is derived from an EMBL/GenBank/DDBJ whole genome shotgun (WGS) entry which is preliminary data.</text>
</comment>
<reference evidence="13" key="1">
    <citation type="journal article" date="2023" name="PLoS Negl. Trop. Dis.">
        <title>A genome sequence for Biomphalaria pfeifferi, the major vector snail for the human-infecting parasite Schistosoma mansoni.</title>
        <authorList>
            <person name="Bu L."/>
            <person name="Lu L."/>
            <person name="Laidemitt M.R."/>
            <person name="Zhang S.M."/>
            <person name="Mutuku M."/>
            <person name="Mkoji G."/>
            <person name="Steinauer M."/>
            <person name="Loker E.S."/>
        </authorList>
    </citation>
    <scope>NUCLEOTIDE SEQUENCE</scope>
    <source>
        <strain evidence="13">KasaAsao</strain>
    </source>
</reference>
<dbReference type="GO" id="GO:0046103">
    <property type="term" value="P:inosine biosynthetic process"/>
    <property type="evidence" value="ECO:0007669"/>
    <property type="project" value="TreeGrafter"/>
</dbReference>
<comment type="cofactor">
    <cofactor evidence="1">
        <name>Zn(2+)</name>
        <dbReference type="ChEBI" id="CHEBI:29105"/>
    </cofactor>
</comment>
<comment type="subcellular location">
    <subcellularLocation>
        <location evidence="2">Secreted</location>
    </subcellularLocation>
</comment>
<evidence type="ECO:0000259" key="11">
    <source>
        <dbReference type="Pfam" id="PF00962"/>
    </source>
</evidence>
<keyword evidence="6" id="KW-0479">Metal-binding</keyword>
<keyword evidence="7 10" id="KW-0732">Signal</keyword>
<sequence length="559" mass="65161">MNPLFTSRLLLLTVVLNFITKSVFSLSLPMTSSEYLKIRSQLIDENESRRLGSHLVLSSSELFVNNIFMKEKETLIESSRLNKTIFFPTESFYKSKRLIDESYLFELIHKMPKGAALHTHDMSMVSLDWIIHNATYRENVYMCIWKQSYLFKVFKTQPLETDCHWKLVSKERQNSRDVEAFDMALRNNLSLVSADPFLSFQDNQAAWLRFGRYFRQVGQLLYYIPIFKDLLWQTMTEFREANVQFIEVRVTYFWLYDLDGKVYDREYCVKLVKEVSDKFVQHFPDFSGMKIIFSGIRFQNVTTILNEIKDVMALHKKYPDVMAGYDLSGNEALYNPFSYYSEALLYPSQQDPPYHLPYFLHAGETNFQGTETGYNLVDALLLNATRVGHAYALSKHPHLMKLYKERDIPLEVQPLSNQVLRLVSDFRNHPMASLIASNYSIVISCDDRTTMDSAPLSHDFYIVFTAMSSDKADLTLLKQLAINSIRFSTLNNVQKVKAMKLWQIKWKTFITDLQKVNYIRSTSTTKVVHSKNSSTSLHWPSWAFISLVIAIWYHSGLKA</sequence>
<evidence type="ECO:0000256" key="1">
    <source>
        <dbReference type="ARBA" id="ARBA00001947"/>
    </source>
</evidence>
<dbReference type="InterPro" id="IPR006331">
    <property type="entry name" value="ADGF"/>
</dbReference>
<accession>A0AAD8CAC7</accession>
<dbReference type="EC" id="3.5.4.4" evidence="4"/>
<evidence type="ECO:0000256" key="3">
    <source>
        <dbReference type="ARBA" id="ARBA00006083"/>
    </source>
</evidence>
<comment type="similarity">
    <text evidence="3">Belongs to the metallo-dependent hydrolases superfamily. Adenosine and AMP deaminases family. ADGF subfamily.</text>
</comment>
<evidence type="ECO:0000256" key="10">
    <source>
        <dbReference type="SAM" id="SignalP"/>
    </source>
</evidence>
<dbReference type="Pfam" id="PF08451">
    <property type="entry name" value="A_deaminase_N"/>
    <property type="match status" value="1"/>
</dbReference>
<dbReference type="GO" id="GO:0004000">
    <property type="term" value="F:adenosine deaminase activity"/>
    <property type="evidence" value="ECO:0007669"/>
    <property type="project" value="InterPro"/>
</dbReference>
<dbReference type="Pfam" id="PF00962">
    <property type="entry name" value="A_deaminase"/>
    <property type="match status" value="1"/>
</dbReference>
<evidence type="ECO:0000313" key="13">
    <source>
        <dbReference type="EMBL" id="KAK0068355.1"/>
    </source>
</evidence>
<dbReference type="InterPro" id="IPR013659">
    <property type="entry name" value="A_deaminase_N"/>
</dbReference>
<evidence type="ECO:0000256" key="8">
    <source>
        <dbReference type="ARBA" id="ARBA00022801"/>
    </source>
</evidence>
<keyword evidence="5" id="KW-0964">Secreted</keyword>
<feature type="domain" description="Adenosine/AMP deaminase N-terminal" evidence="12">
    <location>
        <begin position="27"/>
        <end position="108"/>
    </location>
</feature>
<evidence type="ECO:0000256" key="9">
    <source>
        <dbReference type="ARBA" id="ARBA00047764"/>
    </source>
</evidence>
<evidence type="ECO:0000256" key="5">
    <source>
        <dbReference type="ARBA" id="ARBA00022525"/>
    </source>
</evidence>
<reference evidence="13" key="2">
    <citation type="submission" date="2023-04" db="EMBL/GenBank/DDBJ databases">
        <authorList>
            <person name="Bu L."/>
            <person name="Lu L."/>
            <person name="Laidemitt M.R."/>
            <person name="Zhang S.M."/>
            <person name="Mutuku M."/>
            <person name="Mkoji G."/>
            <person name="Steinauer M."/>
            <person name="Loker E.S."/>
        </authorList>
    </citation>
    <scope>NUCLEOTIDE SEQUENCE</scope>
    <source>
        <strain evidence="13">KasaAsao</strain>
        <tissue evidence="13">Whole Snail</tissue>
    </source>
</reference>
<keyword evidence="8" id="KW-0378">Hydrolase</keyword>
<dbReference type="Gene3D" id="3.20.20.140">
    <property type="entry name" value="Metal-dependent hydrolases"/>
    <property type="match status" value="1"/>
</dbReference>
<dbReference type="InterPro" id="IPR001365">
    <property type="entry name" value="A_deaminase_dom"/>
</dbReference>
<dbReference type="AlphaFoldDB" id="A0AAD8CAC7"/>
<feature type="chain" id="PRO_5042292959" description="adenosine deaminase" evidence="10">
    <location>
        <begin position="26"/>
        <end position="559"/>
    </location>
</feature>
<dbReference type="NCBIfam" id="TIGR01431">
    <property type="entry name" value="adm_rel"/>
    <property type="match status" value="1"/>
</dbReference>
<dbReference type="GO" id="GO:0046872">
    <property type="term" value="F:metal ion binding"/>
    <property type="evidence" value="ECO:0007669"/>
    <property type="project" value="UniProtKB-KW"/>
</dbReference>
<dbReference type="EMBL" id="JASAOG010000005">
    <property type="protein sequence ID" value="KAK0068355.1"/>
    <property type="molecule type" value="Genomic_DNA"/>
</dbReference>
<proteinExistence type="inferred from homology"/>
<comment type="catalytic activity">
    <reaction evidence="9">
        <text>adenosine + H2O + H(+) = inosine + NH4(+)</text>
        <dbReference type="Rhea" id="RHEA:24408"/>
        <dbReference type="ChEBI" id="CHEBI:15377"/>
        <dbReference type="ChEBI" id="CHEBI:15378"/>
        <dbReference type="ChEBI" id="CHEBI:16335"/>
        <dbReference type="ChEBI" id="CHEBI:17596"/>
        <dbReference type="ChEBI" id="CHEBI:28938"/>
        <dbReference type="EC" id="3.5.4.4"/>
    </reaction>
</comment>
<dbReference type="GO" id="GO:0006154">
    <property type="term" value="P:adenosine catabolic process"/>
    <property type="evidence" value="ECO:0007669"/>
    <property type="project" value="InterPro"/>
</dbReference>
<dbReference type="PANTHER" id="PTHR11409:SF39">
    <property type="entry name" value="ADENOSINE DEAMINASE 2"/>
    <property type="match status" value="1"/>
</dbReference>
<evidence type="ECO:0000256" key="7">
    <source>
        <dbReference type="ARBA" id="ARBA00022729"/>
    </source>
</evidence>
<dbReference type="GO" id="GO:0005615">
    <property type="term" value="C:extracellular space"/>
    <property type="evidence" value="ECO:0007669"/>
    <property type="project" value="InterPro"/>
</dbReference>
<dbReference type="SUPFAM" id="SSF51556">
    <property type="entry name" value="Metallo-dependent hydrolases"/>
    <property type="match status" value="1"/>
</dbReference>
<feature type="signal peptide" evidence="10">
    <location>
        <begin position="1"/>
        <end position="25"/>
    </location>
</feature>
<name>A0AAD8CAC7_BIOPF</name>
<protein>
    <recommendedName>
        <fullName evidence="4">adenosine deaminase</fullName>
        <ecNumber evidence="4">3.5.4.4</ecNumber>
    </recommendedName>
</protein>
<evidence type="ECO:0000256" key="2">
    <source>
        <dbReference type="ARBA" id="ARBA00004613"/>
    </source>
</evidence>
<dbReference type="InterPro" id="IPR006330">
    <property type="entry name" value="Ado/ade_deaminase"/>
</dbReference>
<dbReference type="FunFam" id="3.20.20.140:FF:000017">
    <property type="entry name" value="Adenosine deaminase 2"/>
    <property type="match status" value="1"/>
</dbReference>
<evidence type="ECO:0000313" key="14">
    <source>
        <dbReference type="Proteomes" id="UP001233172"/>
    </source>
</evidence>
<gene>
    <name evidence="13" type="ORF">Bpfe_002290</name>
</gene>
<keyword evidence="14" id="KW-1185">Reference proteome</keyword>
<dbReference type="PANTHER" id="PTHR11409">
    <property type="entry name" value="ADENOSINE DEAMINASE"/>
    <property type="match status" value="1"/>
</dbReference>
<dbReference type="InterPro" id="IPR032466">
    <property type="entry name" value="Metal_Hydrolase"/>
</dbReference>
<evidence type="ECO:0000259" key="12">
    <source>
        <dbReference type="Pfam" id="PF08451"/>
    </source>
</evidence>